<dbReference type="EMBL" id="JBBEGL010000005">
    <property type="protein sequence ID" value="MEJ2888552.1"/>
    <property type="molecule type" value="Genomic_DNA"/>
</dbReference>
<evidence type="ECO:0000313" key="2">
    <source>
        <dbReference type="EMBL" id="MEJ2888552.1"/>
    </source>
</evidence>
<protein>
    <submittedName>
        <fullName evidence="2">TIGR03617 family F420-dependent LLM class oxidoreductase</fullName>
        <ecNumber evidence="2">1.-.-.-</ecNumber>
    </submittedName>
</protein>
<dbReference type="InterPro" id="IPR050564">
    <property type="entry name" value="F420-G6PD/mer"/>
</dbReference>
<dbReference type="CDD" id="cd01097">
    <property type="entry name" value="Tetrahydromethanopterin_reductase"/>
    <property type="match status" value="1"/>
</dbReference>
<keyword evidence="3" id="KW-1185">Reference proteome</keyword>
<dbReference type="PANTHER" id="PTHR43244">
    <property type="match status" value="1"/>
</dbReference>
<dbReference type="NCBIfam" id="TIGR03617">
    <property type="entry name" value="F420_MSMEG_2256"/>
    <property type="match status" value="1"/>
</dbReference>
<dbReference type="PANTHER" id="PTHR43244:SF2">
    <property type="entry name" value="CONSERVED HYPOTHETICAL ALANINE AND PROLINE-RICH PROTEIN"/>
    <property type="match status" value="1"/>
</dbReference>
<dbReference type="InterPro" id="IPR036661">
    <property type="entry name" value="Luciferase-like_sf"/>
</dbReference>
<feature type="domain" description="Luciferase-like" evidence="1">
    <location>
        <begin position="5"/>
        <end position="304"/>
    </location>
</feature>
<dbReference type="GO" id="GO:0016491">
    <property type="term" value="F:oxidoreductase activity"/>
    <property type="evidence" value="ECO:0007669"/>
    <property type="project" value="UniProtKB-KW"/>
</dbReference>
<gene>
    <name evidence="2" type="ORF">WCD41_18990</name>
</gene>
<evidence type="ECO:0000313" key="3">
    <source>
        <dbReference type="Proteomes" id="UP001370100"/>
    </source>
</evidence>
<evidence type="ECO:0000259" key="1">
    <source>
        <dbReference type="Pfam" id="PF00296"/>
    </source>
</evidence>
<name>A0ABU8N851_9PSEU</name>
<accession>A0ABU8N851</accession>
<dbReference type="InterPro" id="IPR011251">
    <property type="entry name" value="Luciferase-like_dom"/>
</dbReference>
<keyword evidence="2" id="KW-0560">Oxidoreductase</keyword>
<reference evidence="2 3" key="1">
    <citation type="submission" date="2024-03" db="EMBL/GenBank/DDBJ databases">
        <title>Actinomycetospora sp. OC33-EN06, a novel actinomycete isolated from wild orchid (Aerides multiflora).</title>
        <authorList>
            <person name="Suriyachadkun C."/>
        </authorList>
    </citation>
    <scope>NUCLEOTIDE SEQUENCE [LARGE SCALE GENOMIC DNA]</scope>
    <source>
        <strain evidence="2 3">OC33-EN06</strain>
    </source>
</reference>
<sequence>MKVDATVVTGGLAAFADDAVTAEKAGYDAVWASETQHDPAVMITLAATRTERITLGTAITVAFARTPMTTAMTANDLHEVTGGRYILGLGTQIKPHVTKRFSMPWSEPARRMHEYIRAVRAIWDAWATGERLDFRGEFYTHTLMTPFFSPGPNPYGNPPIHLAGVGPRMTAVAGEVADGFMAHAFSTERYLHEVTLPALREGFERGGKDGEGFEFSATALIATGHTEEEFEASVTDVRRQVAFYGSTPAYHPVLELHGWGDLARELNTLSKRGDWDAMGEAVDDEVLHTIAIVAEPDQVGPALERRFGGVAQRIPLYAPSGSQTDRWGPALQHLQGDAAQRSSTYRRGVK</sequence>
<dbReference type="SUPFAM" id="SSF51679">
    <property type="entry name" value="Bacterial luciferase-like"/>
    <property type="match status" value="1"/>
</dbReference>
<dbReference type="Pfam" id="PF00296">
    <property type="entry name" value="Bac_luciferase"/>
    <property type="match status" value="1"/>
</dbReference>
<dbReference type="EC" id="1.-.-.-" evidence="2"/>
<dbReference type="InterPro" id="IPR019919">
    <property type="entry name" value="Lucif-like_OxRdtase_MSMEG_2256"/>
</dbReference>
<comment type="caution">
    <text evidence="2">The sequence shown here is derived from an EMBL/GenBank/DDBJ whole genome shotgun (WGS) entry which is preliminary data.</text>
</comment>
<dbReference type="Gene3D" id="3.20.20.30">
    <property type="entry name" value="Luciferase-like domain"/>
    <property type="match status" value="1"/>
</dbReference>
<organism evidence="2 3">
    <name type="scientific">Actinomycetospora aeridis</name>
    <dbReference type="NCBI Taxonomy" id="3129231"/>
    <lineage>
        <taxon>Bacteria</taxon>
        <taxon>Bacillati</taxon>
        <taxon>Actinomycetota</taxon>
        <taxon>Actinomycetes</taxon>
        <taxon>Pseudonocardiales</taxon>
        <taxon>Pseudonocardiaceae</taxon>
        <taxon>Actinomycetospora</taxon>
    </lineage>
</organism>
<dbReference type="RefSeq" id="WP_337715219.1">
    <property type="nucleotide sequence ID" value="NZ_JBBEGL010000005.1"/>
</dbReference>
<dbReference type="Proteomes" id="UP001370100">
    <property type="component" value="Unassembled WGS sequence"/>
</dbReference>
<proteinExistence type="predicted"/>